<dbReference type="InterPro" id="IPR021151">
    <property type="entry name" value="GINS_A"/>
</dbReference>
<dbReference type="InterPro" id="IPR036224">
    <property type="entry name" value="GINS_bundle-like_dom_sf"/>
</dbReference>
<evidence type="ECO:0000256" key="5">
    <source>
        <dbReference type="ARBA" id="ARBA00023242"/>
    </source>
</evidence>
<dbReference type="PANTHER" id="PTHR21206">
    <property type="entry name" value="SLD5 PROTEIN"/>
    <property type="match status" value="1"/>
</dbReference>
<comment type="subcellular location">
    <subcellularLocation>
        <location evidence="1">Nucleus</location>
    </subcellularLocation>
</comment>
<evidence type="ECO:0000256" key="1">
    <source>
        <dbReference type="ARBA" id="ARBA00004123"/>
    </source>
</evidence>
<feature type="compositionally biased region" description="Low complexity" evidence="6">
    <location>
        <begin position="32"/>
        <end position="46"/>
    </location>
</feature>
<proteinExistence type="inferred from homology"/>
<sequence length="321" mass="36773">MPSFFDSDDEDASIPTRPSGRRDRDSLPNHASSSRTSSPPSSSSFLDRLRSTATPNRTNRSSSTAFTTLDGSSTGIKRYDLEDVDEEGPSNVNINGLDLGGRDGELGEGLEDFEAYQFEDDNDVKQLIRAWMRERGTRDIMLWEGELLDTVLHKVEQQGSMLELLRSDPKTSEEEHFKLQLVSTEVERVKYLIRSYLRCRIDKVERYSHHITLEPEVQSRLSELELHHARQYTNLLHQHFSSSVLNSLPEWLRRMDDVGNDGTSMVRQPNKEIPVLIHVLKDCGEVVLSDGERASLEPESMHLIKYELVERYVRLGWVEVL</sequence>
<dbReference type="SUPFAM" id="SSF160059">
    <property type="entry name" value="PriA/YqbF domain"/>
    <property type="match status" value="1"/>
</dbReference>
<dbReference type="AlphaFoldDB" id="A0A8K0JMX0"/>
<dbReference type="Pfam" id="PF05916">
    <property type="entry name" value="Sld5"/>
    <property type="match status" value="1"/>
</dbReference>
<dbReference type="PANTHER" id="PTHR21206:SF0">
    <property type="entry name" value="DNA REPLICATION COMPLEX GINS PROTEIN SLD5"/>
    <property type="match status" value="1"/>
</dbReference>
<reference evidence="9" key="1">
    <citation type="submission" date="2020-04" db="EMBL/GenBank/DDBJ databases">
        <title>Analysis of mating type loci in Filobasidium floriforme.</title>
        <authorList>
            <person name="Nowrousian M."/>
        </authorList>
    </citation>
    <scope>NUCLEOTIDE SEQUENCE</scope>
    <source>
        <strain evidence="9">CBS 6242</strain>
    </source>
</reference>
<comment type="similarity">
    <text evidence="2">Belongs to the GINS4/SLD5 family.</text>
</comment>
<feature type="region of interest" description="Disordered" evidence="6">
    <location>
        <begin position="1"/>
        <end position="72"/>
    </location>
</feature>
<feature type="domain" description="DNA replication complex GINS protein PSF1 C-terminal" evidence="8">
    <location>
        <begin position="275"/>
        <end position="319"/>
    </location>
</feature>
<dbReference type="InterPro" id="IPR056783">
    <property type="entry name" value="PSF1_C"/>
</dbReference>
<dbReference type="InterPro" id="IPR008591">
    <property type="entry name" value="GINS_Sld5"/>
</dbReference>
<dbReference type="EMBL" id="JABELV010000061">
    <property type="protein sequence ID" value="KAG7544257.1"/>
    <property type="molecule type" value="Genomic_DNA"/>
</dbReference>
<organism evidence="9 10">
    <name type="scientific">Filobasidium floriforme</name>
    <dbReference type="NCBI Taxonomy" id="5210"/>
    <lineage>
        <taxon>Eukaryota</taxon>
        <taxon>Fungi</taxon>
        <taxon>Dikarya</taxon>
        <taxon>Basidiomycota</taxon>
        <taxon>Agaricomycotina</taxon>
        <taxon>Tremellomycetes</taxon>
        <taxon>Filobasidiales</taxon>
        <taxon>Filobasidiaceae</taxon>
        <taxon>Filobasidium</taxon>
    </lineage>
</organism>
<dbReference type="Gene3D" id="1.20.58.1030">
    <property type="match status" value="1"/>
</dbReference>
<keyword evidence="5" id="KW-0539">Nucleus</keyword>
<evidence type="ECO:0000256" key="2">
    <source>
        <dbReference type="ARBA" id="ARBA00008187"/>
    </source>
</evidence>
<dbReference type="CDD" id="cd21692">
    <property type="entry name" value="GINS_B_Sld5"/>
    <property type="match status" value="1"/>
</dbReference>
<evidence type="ECO:0000256" key="4">
    <source>
        <dbReference type="ARBA" id="ARBA00022705"/>
    </source>
</evidence>
<dbReference type="GO" id="GO:0000811">
    <property type="term" value="C:GINS complex"/>
    <property type="evidence" value="ECO:0007669"/>
    <property type="project" value="TreeGrafter"/>
</dbReference>
<keyword evidence="10" id="KW-1185">Reference proteome</keyword>
<keyword evidence="4" id="KW-0235">DNA replication</keyword>
<dbReference type="CDD" id="cd11711">
    <property type="entry name" value="GINS_A_Sld5"/>
    <property type="match status" value="1"/>
</dbReference>
<feature type="compositionally biased region" description="Acidic residues" evidence="6">
    <location>
        <begin position="1"/>
        <end position="12"/>
    </location>
</feature>
<dbReference type="InterPro" id="IPR031633">
    <property type="entry name" value="SLD5_C"/>
</dbReference>
<dbReference type="Proteomes" id="UP000812966">
    <property type="component" value="Unassembled WGS sequence"/>
</dbReference>
<dbReference type="GO" id="GO:0006261">
    <property type="term" value="P:DNA-templated DNA replication"/>
    <property type="evidence" value="ECO:0007669"/>
    <property type="project" value="InterPro"/>
</dbReference>
<feature type="domain" description="GINS subunit" evidence="7">
    <location>
        <begin position="161"/>
        <end position="242"/>
    </location>
</feature>
<feature type="compositionally biased region" description="Polar residues" evidence="6">
    <location>
        <begin position="53"/>
        <end position="72"/>
    </location>
</feature>
<evidence type="ECO:0000259" key="7">
    <source>
        <dbReference type="Pfam" id="PF05916"/>
    </source>
</evidence>
<dbReference type="Pfam" id="PF24997">
    <property type="entry name" value="PSF1_C"/>
    <property type="match status" value="1"/>
</dbReference>
<dbReference type="SUPFAM" id="SSF158573">
    <property type="entry name" value="GINS helical bundle-like"/>
    <property type="match status" value="1"/>
</dbReference>
<dbReference type="GO" id="GO:0000727">
    <property type="term" value="P:double-strand break repair via break-induced replication"/>
    <property type="evidence" value="ECO:0007669"/>
    <property type="project" value="TreeGrafter"/>
</dbReference>
<comment type="caution">
    <text evidence="9">The sequence shown here is derived from an EMBL/GenBank/DDBJ whole genome shotgun (WGS) entry which is preliminary data.</text>
</comment>
<evidence type="ECO:0000313" key="9">
    <source>
        <dbReference type="EMBL" id="KAG7544257.1"/>
    </source>
</evidence>
<feature type="region of interest" description="Disordered" evidence="6">
    <location>
        <begin position="80"/>
        <end position="99"/>
    </location>
</feature>
<evidence type="ECO:0000313" key="10">
    <source>
        <dbReference type="Proteomes" id="UP000812966"/>
    </source>
</evidence>
<evidence type="ECO:0000256" key="6">
    <source>
        <dbReference type="SAM" id="MobiDB-lite"/>
    </source>
</evidence>
<evidence type="ECO:0000259" key="8">
    <source>
        <dbReference type="Pfam" id="PF24997"/>
    </source>
</evidence>
<dbReference type="OrthoDB" id="338231at2759"/>
<accession>A0A8K0JMX0</accession>
<gene>
    <name evidence="9" type="ORF">FFLO_03370</name>
</gene>
<name>A0A8K0JMX0_9TREE</name>
<dbReference type="InterPro" id="IPR038749">
    <property type="entry name" value="Sld5_GINS_A"/>
</dbReference>
<protein>
    <recommendedName>
        <fullName evidence="3">DNA replication complex GINS protein SLD5</fullName>
    </recommendedName>
</protein>
<evidence type="ECO:0000256" key="3">
    <source>
        <dbReference type="ARBA" id="ARBA00014804"/>
    </source>
</evidence>